<accession>A0AAE1DBC0</accession>
<dbReference type="Gene3D" id="2.130.10.10">
    <property type="entry name" value="YVTN repeat-like/Quinoprotein amine dehydrogenase"/>
    <property type="match status" value="1"/>
</dbReference>
<evidence type="ECO:0000259" key="7">
    <source>
        <dbReference type="Pfam" id="PF15492"/>
    </source>
</evidence>
<dbReference type="EMBL" id="JAWDGP010004526">
    <property type="protein sequence ID" value="KAK3763650.1"/>
    <property type="molecule type" value="Genomic_DNA"/>
</dbReference>
<dbReference type="PANTHER" id="PTHR15922">
    <property type="entry name" value="NEUROBLASTOMA-AMPLIFIED SEQUENCE"/>
    <property type="match status" value="1"/>
</dbReference>
<dbReference type="GO" id="GO:0006890">
    <property type="term" value="P:retrograde vesicle-mediated transport, Golgi to endoplasmic reticulum"/>
    <property type="evidence" value="ECO:0007669"/>
    <property type="project" value="InterPro"/>
</dbReference>
<dbReference type="GO" id="GO:0015031">
    <property type="term" value="P:protein transport"/>
    <property type="evidence" value="ECO:0007669"/>
    <property type="project" value="UniProtKB-KW"/>
</dbReference>
<evidence type="ECO:0000256" key="4">
    <source>
        <dbReference type="ARBA" id="ARBA00022927"/>
    </source>
</evidence>
<feature type="region of interest" description="Disordered" evidence="5">
    <location>
        <begin position="1948"/>
        <end position="1971"/>
    </location>
</feature>
<evidence type="ECO:0008006" key="11">
    <source>
        <dbReference type="Google" id="ProtNLM"/>
    </source>
</evidence>
<keyword evidence="2" id="KW-0813">Transport</keyword>
<evidence type="ECO:0000259" key="8">
    <source>
        <dbReference type="Pfam" id="PF22913"/>
    </source>
</evidence>
<proteinExistence type="predicted"/>
<evidence type="ECO:0000313" key="9">
    <source>
        <dbReference type="EMBL" id="KAK3763650.1"/>
    </source>
</evidence>
<dbReference type="Pfam" id="PF22913">
    <property type="entry name" value="NBAS_11th"/>
    <property type="match status" value="1"/>
</dbReference>
<dbReference type="Proteomes" id="UP001283361">
    <property type="component" value="Unassembled WGS sequence"/>
</dbReference>
<dbReference type="Pfam" id="PF15492">
    <property type="entry name" value="Nbas_N"/>
    <property type="match status" value="1"/>
</dbReference>
<dbReference type="InterPro" id="IPR029145">
    <property type="entry name" value="NBAS_N"/>
</dbReference>
<gene>
    <name evidence="9" type="ORF">RRG08_056592</name>
</gene>
<evidence type="ECO:0000256" key="1">
    <source>
        <dbReference type="ARBA" id="ARBA00004240"/>
    </source>
</evidence>
<reference evidence="9" key="1">
    <citation type="journal article" date="2023" name="G3 (Bethesda)">
        <title>A reference genome for the long-term kleptoplast-retaining sea slug Elysia crispata morphotype clarki.</title>
        <authorList>
            <person name="Eastman K.E."/>
            <person name="Pendleton A.L."/>
            <person name="Shaikh M.A."/>
            <person name="Suttiyut T."/>
            <person name="Ogas R."/>
            <person name="Tomko P."/>
            <person name="Gavelis G."/>
            <person name="Widhalm J.R."/>
            <person name="Wisecaver J.H."/>
        </authorList>
    </citation>
    <scope>NUCLEOTIDE SEQUENCE</scope>
    <source>
        <strain evidence="9">ECLA1</strain>
    </source>
</reference>
<dbReference type="InterPro" id="IPR013244">
    <property type="entry name" value="Sec39_domain"/>
</dbReference>
<feature type="domain" description="Sec39" evidence="6">
    <location>
        <begin position="723"/>
        <end position="936"/>
    </location>
</feature>
<dbReference type="GO" id="GO:0070939">
    <property type="term" value="C:Dsl1/NZR complex"/>
    <property type="evidence" value="ECO:0007669"/>
    <property type="project" value="TreeGrafter"/>
</dbReference>
<keyword evidence="10" id="KW-1185">Reference proteome</keyword>
<keyword evidence="3" id="KW-0256">Endoplasmic reticulum</keyword>
<evidence type="ECO:0000256" key="2">
    <source>
        <dbReference type="ARBA" id="ARBA00022448"/>
    </source>
</evidence>
<evidence type="ECO:0000256" key="3">
    <source>
        <dbReference type="ARBA" id="ARBA00022824"/>
    </source>
</evidence>
<feature type="domain" description="NBAS subunit of NRZ tethering complex C-terminal" evidence="8">
    <location>
        <begin position="2017"/>
        <end position="2141"/>
    </location>
</feature>
<organism evidence="9 10">
    <name type="scientific">Elysia crispata</name>
    <name type="common">lettuce slug</name>
    <dbReference type="NCBI Taxonomy" id="231223"/>
    <lineage>
        <taxon>Eukaryota</taxon>
        <taxon>Metazoa</taxon>
        <taxon>Spiralia</taxon>
        <taxon>Lophotrochozoa</taxon>
        <taxon>Mollusca</taxon>
        <taxon>Gastropoda</taxon>
        <taxon>Heterobranchia</taxon>
        <taxon>Euthyneura</taxon>
        <taxon>Panpulmonata</taxon>
        <taxon>Sacoglossa</taxon>
        <taxon>Placobranchoidea</taxon>
        <taxon>Plakobranchidae</taxon>
        <taxon>Elysia</taxon>
    </lineage>
</organism>
<evidence type="ECO:0000259" key="6">
    <source>
        <dbReference type="Pfam" id="PF08314"/>
    </source>
</evidence>
<name>A0AAE1DBC0_9GAST</name>
<comment type="subcellular location">
    <subcellularLocation>
        <location evidence="1">Endoplasmic reticulum</location>
    </subcellularLocation>
</comment>
<comment type="caution">
    <text evidence="9">The sequence shown here is derived from an EMBL/GenBank/DDBJ whole genome shotgun (WGS) entry which is preliminary data.</text>
</comment>
<dbReference type="PANTHER" id="PTHR15922:SF2">
    <property type="entry name" value="NBAS SUBUNIT OF NRZ TETHERING COMPLEX"/>
    <property type="match status" value="1"/>
</dbReference>
<protein>
    <recommendedName>
        <fullName evidence="11">Neuroblastoma-amplified sequence</fullName>
    </recommendedName>
</protein>
<evidence type="ECO:0000256" key="5">
    <source>
        <dbReference type="SAM" id="MobiDB-lite"/>
    </source>
</evidence>
<dbReference type="InterPro" id="IPR054751">
    <property type="entry name" value="NBAS_C"/>
</dbReference>
<sequence>MADTEDVESKSRENILYDLSVLAEWTFKNELFTRNNREKHNVSFVGRVASLMRRSAWTFLRTVGISMQSPTPCILPEHLVRLKGSQCSWKLAVSNTGNWVAVAQESCIEIRTQRDSLENVFRRCQFPADPHPQWRCVAWSEDETMVACSRSSGAVDIFEISGALVLTIPGASHDDSSPPDLSDAVAALVFTDFKPPDDKWDYELLVISHHGRMVSYFVSRYNSYKVRFTHILATEYPRGLSSAVYDPRHRLLLVGGTGVVDTTGSLSQARVSGISAWRLLSDAPFCKLVTDYDEDKQKAKNAVSLFSKFNVANMMQWNSAPVDGIFMLCRSPSSKLLVTLHFSGKLALWDLPSLRLRKAFDLQEQPDWEELNPAFEENPTKRKRIKDLIPHKQLLDVNFWSEDQLILARCTGAVSVVTSDDLYNMLGKSPEWYEPSPHITQALNGGFLGLECEIRFGNKKMALDEEDEADDSDEEELALMARAWRSSKHTFNHFFIPGFEPPKRKPKHVTKCYRVVSLKSTTPEDLYAKKIDAEEYGEALALAQAYKLDCDLVYQRQWRTSVVSKASIQDYLSKISKRAWVLHECLERVPENIDAMTELLQYGLHGTDLPALLAVGRGEDGGRFILCDPDEGLYDDIYDEFNPESMKEKERKRAEIRQGYLDQVDFTSLNLEQKEICRARLKFLQYLDRLKTYECILGGASIAAERYNANFYTDFRSRSIYELAAEYAQSNDWRAVETLLTFHSQELAPHRLAILSNFPETADPSDYSSLLPEIGEDDLVVPWETDSWRELDWAEAPDCRKAVELGSEDESAFLYAEVDKKYRSKSLSREVAEEWYSERACDLERRSRLVDFAIELVKQGIQKGAESLSELLDDLVVMEMMVYECSVDDSLTFAKLREMADYDRLELIMSKSSEEMYAKNLQRWVIPFLQRCEQAQPGAYDQLLRDFVLTKARNDLTDVLKIFQISKITVTSPMIRTSTELMSLALDTLYSCNRDDQLDLMVKIFECLPSHSHDVHSDSSENARLHKQIDHLEQHICAAKIFEANGMKNTLAFIKTSENDPEESRTLMVRLTRLASKRSLPLNEMEWLKVHEDVMTLQAKVYRCISRAVCREIFVESLMCSGRQDTIRLAGQMLERSSVDTKPSRGQKGAAALDKVPYTRAVELALSAAREYFDSSANLSDPCMDLARSCLNLILDAPKPIQEELDLIASLALLNEFGVAVLPLQVRLSKDRLDLVQKAVITNPSSYKQTQRLLRLGELLGISRKDDGEREGQILQMCAEAAVTALDYDCAYKYCSRLIALCYSQAWKVCVRLAQQEGFRNIDAKAKLLSFAVTYCSNDMIQPILQARALLETQILYEKVNRAVSGADNGPNTMNHKNVKNSGMENSIFTSHDQPHTTGAETGNKTNSSRESPFSARAAIKQTQQILSSTKRTTTSVLSTITDHKWWASAVNSLQGFSQTDHSGRQLGKVGEDSGNVGFKQQGCHPFYTSIMGDCYEDTSLADYGGVPPGRRHQDNVLSLSILRTAKLEEMITKGEKQQPVTEALLDLARNTLPRDTTLGLAYLLALPKDTDTDVTSSCFEELPSTDISLQVAIFYYALRIYSCVAANSGTWSCGHHANPLYRQAPSKVVGRVKDYLASIKGKEEAESKIEAGLVDKFQQYQEMLEDYNQACVLQDLGKGVDVIRFAEDQDYKQETIYGLAMSLDEEVYSISLSLAQRYDLPLWDVYMCHLEFLFSDSGLSMEDLQARVSRLGILPTLKERGPEFTSRMMTRVYPTLGGSDMKGLTYFFSLLLESGQERVLCGLSAPEHAALLKKLKGPCPGLDYKKLMDNGTPPVSVLQPSLTATNVNAVAKLAPQIPDKTGGFLHPSSLYSTWASHVFWSGEDGKKPTPDSMAGWVHRYEGIGELIQKLRPEDFVSLIDSIIFTAKGRATLDIPCREEITKRALKYSRQGGSGASGKKKKQEDSGSMSWEKCREELQTRQNHLKSLSNDTIQSFAQAEDPTFSSYAERYDLSKGDLSQIELLLVQLILDGHAVELVDDILQVAPPSSLRTHTVVGRAVNLIVAALRGQSVEPGISASKTWLEVLEMVVENVREHQDNGGDLVKAEDVMSLLRSFCSDASIEVPPRLDVLRVVEKSFELSAADTLLLTLYRTDALVSSTWPGVEVTEEKISTEESRLNMFAQLLSESSDPHRYTTLCRTLVLWPKFSPEISCDPDKNPWVTIFQAILTSQGDQAESILDNVLQKECTVFPLDLKCCRHVFTQCCEANRPRVAVKLVLHSSHLDLYDQALDLLATLSEGADDPELIRLILEAELTPRVVSMPVYPALVTFVLEGQGQEDMPTSSSPQIVANQLAASGLDAEAGSLLLQAQSSHSLLQTFSSALAAASHWFSTSDN</sequence>
<keyword evidence="4" id="KW-0653">Protein transport</keyword>
<evidence type="ECO:0000313" key="10">
    <source>
        <dbReference type="Proteomes" id="UP001283361"/>
    </source>
</evidence>
<feature type="domain" description="Sec39" evidence="6">
    <location>
        <begin position="1027"/>
        <end position="1347"/>
    </location>
</feature>
<dbReference type="Pfam" id="PF08314">
    <property type="entry name" value="Sec39"/>
    <property type="match status" value="2"/>
</dbReference>
<feature type="domain" description="Neuroblastoma-amplified sequence N-terminal" evidence="7">
    <location>
        <begin position="89"/>
        <end position="374"/>
    </location>
</feature>
<dbReference type="SUPFAM" id="SSF101908">
    <property type="entry name" value="Putative isomerase YbhE"/>
    <property type="match status" value="1"/>
</dbReference>
<feature type="compositionally biased region" description="Polar residues" evidence="5">
    <location>
        <begin position="1388"/>
        <end position="1412"/>
    </location>
</feature>
<dbReference type="InterPro" id="IPR015943">
    <property type="entry name" value="WD40/YVTN_repeat-like_dom_sf"/>
</dbReference>
<feature type="region of interest" description="Disordered" evidence="5">
    <location>
        <begin position="1388"/>
        <end position="1415"/>
    </location>
</feature>
<dbReference type="GO" id="GO:0000149">
    <property type="term" value="F:SNARE binding"/>
    <property type="evidence" value="ECO:0007669"/>
    <property type="project" value="TreeGrafter"/>
</dbReference>